<evidence type="ECO:0008006" key="3">
    <source>
        <dbReference type="Google" id="ProtNLM"/>
    </source>
</evidence>
<dbReference type="Proteomes" id="UP001596483">
    <property type="component" value="Unassembled WGS sequence"/>
</dbReference>
<evidence type="ECO:0000313" key="2">
    <source>
        <dbReference type="Proteomes" id="UP001596483"/>
    </source>
</evidence>
<proteinExistence type="predicted"/>
<dbReference type="RefSeq" id="WP_157294432.1">
    <property type="nucleotide sequence ID" value="NZ_JBHTCT010000005.1"/>
</dbReference>
<sequence>MEPRTRDGLYRIDPVNEILFFYDSRIAQLDLFAYGCLIELIGEFGEKEVLGVLRVAASERRTGGTVLEWAEGRLSDRMKGRSGE</sequence>
<dbReference type="EMBL" id="JBHTCT010000005">
    <property type="protein sequence ID" value="MFC7364092.1"/>
    <property type="molecule type" value="Genomic_DNA"/>
</dbReference>
<gene>
    <name evidence="1" type="ORF">ACFQQH_02800</name>
</gene>
<name>A0ABW2NDH7_9BACL</name>
<accession>A0ABW2NDH7</accession>
<reference evidence="2" key="1">
    <citation type="journal article" date="2019" name="Int. J. Syst. Evol. Microbiol.">
        <title>The Global Catalogue of Microorganisms (GCM) 10K type strain sequencing project: providing services to taxonomists for standard genome sequencing and annotation.</title>
        <authorList>
            <consortium name="The Broad Institute Genomics Platform"/>
            <consortium name="The Broad Institute Genome Sequencing Center for Infectious Disease"/>
            <person name="Wu L."/>
            <person name="Ma J."/>
        </authorList>
    </citation>
    <scope>NUCLEOTIDE SEQUENCE [LARGE SCALE GENOMIC DNA]</scope>
    <source>
        <strain evidence="2">JCM 4738</strain>
    </source>
</reference>
<keyword evidence="2" id="KW-1185">Reference proteome</keyword>
<protein>
    <recommendedName>
        <fullName evidence="3">PilZ domain-containing protein</fullName>
    </recommendedName>
</protein>
<evidence type="ECO:0000313" key="1">
    <source>
        <dbReference type="EMBL" id="MFC7364092.1"/>
    </source>
</evidence>
<comment type="caution">
    <text evidence="1">The sequence shown here is derived from an EMBL/GenBank/DDBJ whole genome shotgun (WGS) entry which is preliminary data.</text>
</comment>
<organism evidence="1 2">
    <name type="scientific">Bhargavaea changchunensis</name>
    <dbReference type="NCBI Taxonomy" id="2134037"/>
    <lineage>
        <taxon>Bacteria</taxon>
        <taxon>Bacillati</taxon>
        <taxon>Bacillota</taxon>
        <taxon>Bacilli</taxon>
        <taxon>Bacillales</taxon>
        <taxon>Caryophanaceae</taxon>
        <taxon>Bhargavaea</taxon>
    </lineage>
</organism>